<evidence type="ECO:0000313" key="4">
    <source>
        <dbReference type="Proteomes" id="UP000250557"/>
    </source>
</evidence>
<evidence type="ECO:0000313" key="3">
    <source>
        <dbReference type="EMBL" id="QTE48442.1"/>
    </source>
</evidence>
<dbReference type="EMBL" id="CP071880">
    <property type="protein sequence ID" value="QTE48442.1"/>
    <property type="molecule type" value="Genomic_DNA"/>
</dbReference>
<dbReference type="EMBL" id="CP043451">
    <property type="protein sequence ID" value="QEM02814.1"/>
    <property type="molecule type" value="Genomic_DNA"/>
</dbReference>
<gene>
    <name evidence="2" type="ORF">DIU31_004525</name>
    <name evidence="3" type="ORF">J3L21_23200</name>
</gene>
<protein>
    <submittedName>
        <fullName evidence="2">Uncharacterized protein</fullName>
    </submittedName>
</protein>
<evidence type="ECO:0000313" key="5">
    <source>
        <dbReference type="Proteomes" id="UP000663940"/>
    </source>
</evidence>
<proteinExistence type="predicted"/>
<sequence length="108" mass="12421">MEKSVIYDLDTEDGIRQIGIEAVQQLIPGTHVYATGVFRLSEGETDLGDIVFDDHMHEWEYTCMGNLTHREAKKVARFIKHNLKRKWRSRELKQKTPSSGGIAHPPLF</sequence>
<reference evidence="2 4" key="1">
    <citation type="submission" date="2019-08" db="EMBL/GenBank/DDBJ databases">
        <title>Comparative genome analysis confer to the adaptation heavy metal polluted environment.</title>
        <authorList>
            <person name="Li Y."/>
        </authorList>
    </citation>
    <scope>NUCLEOTIDE SEQUENCE [LARGE SCALE GENOMIC DNA]</scope>
    <source>
        <strain evidence="2 4">P2</strain>
    </source>
</reference>
<organism evidence="2 4">
    <name type="scientific">Mucilaginibacter rubeus</name>
    <dbReference type="NCBI Taxonomy" id="2027860"/>
    <lineage>
        <taxon>Bacteria</taxon>
        <taxon>Pseudomonadati</taxon>
        <taxon>Bacteroidota</taxon>
        <taxon>Sphingobacteriia</taxon>
        <taxon>Sphingobacteriales</taxon>
        <taxon>Sphingobacteriaceae</taxon>
        <taxon>Mucilaginibacter</taxon>
    </lineage>
</organism>
<dbReference type="RefSeq" id="WP_112655862.1">
    <property type="nucleotide sequence ID" value="NZ_CP043451.1"/>
</dbReference>
<keyword evidence="5" id="KW-1185">Reference proteome</keyword>
<evidence type="ECO:0000256" key="1">
    <source>
        <dbReference type="SAM" id="MobiDB-lite"/>
    </source>
</evidence>
<dbReference type="Proteomes" id="UP000663940">
    <property type="component" value="Chromosome"/>
</dbReference>
<dbReference type="AlphaFoldDB" id="A0AAE6JBV2"/>
<evidence type="ECO:0000313" key="2">
    <source>
        <dbReference type="EMBL" id="QEM02814.1"/>
    </source>
</evidence>
<dbReference type="Proteomes" id="UP000250557">
    <property type="component" value="Chromosome"/>
</dbReference>
<name>A0AAE6JBV2_9SPHI</name>
<accession>A0AAE6JBV2</accession>
<feature type="region of interest" description="Disordered" evidence="1">
    <location>
        <begin position="88"/>
        <end position="108"/>
    </location>
</feature>
<reference evidence="3 5" key="2">
    <citation type="submission" date="2021-03" db="EMBL/GenBank/DDBJ databases">
        <title>Mucilaginibacter strains isolated from gold and copper mining confer multi heavy-metal resistance.</title>
        <authorList>
            <person name="Li Y."/>
        </authorList>
    </citation>
    <scope>NUCLEOTIDE SEQUENCE [LARGE SCALE GENOMIC DNA]</scope>
    <source>
        <strain evidence="3 5">P2-4</strain>
    </source>
</reference>